<dbReference type="AlphaFoldDB" id="A0AAW0S4F8"/>
<reference evidence="1 2" key="1">
    <citation type="submission" date="2020-02" db="EMBL/GenBank/DDBJ databases">
        <title>Comparative genomics of the hypocrealean fungal genus Beauvera.</title>
        <authorList>
            <person name="Showalter D.N."/>
            <person name="Bushley K.E."/>
            <person name="Rehner S.A."/>
        </authorList>
    </citation>
    <scope>NUCLEOTIDE SEQUENCE [LARGE SCALE GENOMIC DNA]</scope>
    <source>
        <strain evidence="1 2">ARSEF4384</strain>
    </source>
</reference>
<comment type="caution">
    <text evidence="1">The sequence shown here is derived from an EMBL/GenBank/DDBJ whole genome shotgun (WGS) entry which is preliminary data.</text>
</comment>
<keyword evidence="2" id="KW-1185">Reference proteome</keyword>
<gene>
    <name evidence="1" type="ORF">G3M48_008491</name>
</gene>
<sequence>MYMCHAPTPSVALAKWGKTQDSCMSGAAFSVAPRNQTNKDDKDDKDDKLATSWAHTGRLVLSCPTVALSHLASLKKENRYAWALEILTIIYSSNLFGSKLHIPVVAATVHVCHTAPRLLTLHTVNNTTRIHPPRVTAFQPFRASAFRDKRNQPLADDWRDLAGSTLN</sequence>
<proteinExistence type="predicted"/>
<name>A0AAW0S4F8_9HYPO</name>
<evidence type="ECO:0000313" key="2">
    <source>
        <dbReference type="Proteomes" id="UP001397290"/>
    </source>
</evidence>
<dbReference type="Proteomes" id="UP001397290">
    <property type="component" value="Unassembled WGS sequence"/>
</dbReference>
<organism evidence="1 2">
    <name type="scientific">Beauveria asiatica</name>
    <dbReference type="NCBI Taxonomy" id="1069075"/>
    <lineage>
        <taxon>Eukaryota</taxon>
        <taxon>Fungi</taxon>
        <taxon>Dikarya</taxon>
        <taxon>Ascomycota</taxon>
        <taxon>Pezizomycotina</taxon>
        <taxon>Sordariomycetes</taxon>
        <taxon>Hypocreomycetidae</taxon>
        <taxon>Hypocreales</taxon>
        <taxon>Cordycipitaceae</taxon>
        <taxon>Beauveria</taxon>
    </lineage>
</organism>
<dbReference type="EMBL" id="JAAHCF010000064">
    <property type="protein sequence ID" value="KAK8149014.1"/>
    <property type="molecule type" value="Genomic_DNA"/>
</dbReference>
<evidence type="ECO:0000313" key="1">
    <source>
        <dbReference type="EMBL" id="KAK8149014.1"/>
    </source>
</evidence>
<accession>A0AAW0S4F8</accession>
<protein>
    <submittedName>
        <fullName evidence="1">Uncharacterized protein</fullName>
    </submittedName>
</protein>